<evidence type="ECO:0000313" key="2">
    <source>
        <dbReference type="EMBL" id="KAH0538910.1"/>
    </source>
</evidence>
<gene>
    <name evidence="2" type="ORF">FGG08_004501</name>
</gene>
<sequence length="993" mass="109793">MAAADVAAGQPATDSLNDPDESSNSPSEILATISRVNYPLNDPRVAPLIKASLHNVLDNVQYIGSFATFGTLPGAANPGIIVKDVEMVGLPLSFGVAQTVVAACHQTPFRKGSEMIVDASVRKSWELNAGEFSLQNQAWERTLHTVIGRVAEELGVAAGVSGVRAELYRLLVCGEGAMFKPHNSEKASGMFGTLAICLPSKHEGGNVRISHNGQTKVFDTAKSSEHGYSFMAWYADATHDVKPVISGHRLVLTYNLIYTAPGTPQTASALYEEKQKLHKIFTFWKKRFSSGETACPNMLAYMLGCKYKDAALQSSRRRGSDKLKARYLKEVSTEAGFYSYLANLGRSVEDVHQDHGRHTQRGGRNEDDPREGFHKLGGTCSDKVEVKKIFDLEGIMVAKEIPLKQTDIAQLEPPSKGPGHEGISAIHPYRNTILIIMPQEHNIEFLFEPAKRGKVDVKSWFKRLTRTLQDDPCNKLLRGELSQLCELTVALNKERLAEPTVGPYSHGPLDERKPFSNEVMGEVIKASLLLGNLHLFESALSAVYEVPPLEVYGDIGLFMLDFDVDKILEAYVTAADSSESLRLTQLCRTANTIARYPKIYERLGAIDRLVSGYNRSLHKEAERNEKYPILEQWAQRVIEEALATPPAVFTKDGAALAMISYSYVDSQFIFNRILPLVKAHSTNTAFAVGFLIHLPNPGGGKIAGDVVANVFRDVLADTIDNFTIQLTSSIVTKRQKSVFADSDWMMDRWYLLGQEEAHSGPGQIEGEDVATLVECCVSLGFTDEIGQLFAKISDTAQTVDPSALPHILLPFLGRLLEPLASDNVPLTAPSYHAFVSHLLTTYITRYIRPKPIHPNNWTRVCLGCGCDACNALDEFLISPTRRVGRFPVTKAQRAHLHRKLHGGACKLKTKRVGSLQELVITKTETIWQGQLREWEGRCGDAVSWFEEVGHVVDEEGVREVLREKFKDVVRLMGLEPPLTGDRCVDDVISLLND</sequence>
<dbReference type="Proteomes" id="UP000698800">
    <property type="component" value="Unassembled WGS sequence"/>
</dbReference>
<evidence type="ECO:0000313" key="3">
    <source>
        <dbReference type="Proteomes" id="UP000698800"/>
    </source>
</evidence>
<feature type="region of interest" description="Disordered" evidence="1">
    <location>
        <begin position="1"/>
        <end position="26"/>
    </location>
</feature>
<proteinExistence type="predicted"/>
<evidence type="ECO:0000256" key="1">
    <source>
        <dbReference type="SAM" id="MobiDB-lite"/>
    </source>
</evidence>
<accession>A0A9P8I5I7</accession>
<evidence type="ECO:0008006" key="4">
    <source>
        <dbReference type="Google" id="ProtNLM"/>
    </source>
</evidence>
<comment type="caution">
    <text evidence="2">The sequence shown here is derived from an EMBL/GenBank/DDBJ whole genome shotgun (WGS) entry which is preliminary data.</text>
</comment>
<feature type="compositionally biased region" description="Polar residues" evidence="1">
    <location>
        <begin position="12"/>
        <end position="26"/>
    </location>
</feature>
<reference evidence="2" key="1">
    <citation type="submission" date="2021-03" db="EMBL/GenBank/DDBJ databases">
        <title>Comparative genomics and phylogenomic investigation of the class Geoglossomycetes provide insights into ecological specialization and systematics.</title>
        <authorList>
            <person name="Melie T."/>
            <person name="Pirro S."/>
            <person name="Miller A.N."/>
            <person name="Quandt A."/>
        </authorList>
    </citation>
    <scope>NUCLEOTIDE SEQUENCE</scope>
    <source>
        <strain evidence="2">GBOQ0MN5Z8</strain>
    </source>
</reference>
<protein>
    <recommendedName>
        <fullName evidence="4">Prolyl 4-hydroxylase alpha subunit Fe(2+) 2OG dioxygenase domain-containing protein</fullName>
    </recommendedName>
</protein>
<keyword evidence="3" id="KW-1185">Reference proteome</keyword>
<feature type="region of interest" description="Disordered" evidence="1">
    <location>
        <begin position="351"/>
        <end position="375"/>
    </location>
</feature>
<name>A0A9P8I5I7_9PEZI</name>
<dbReference type="PANTHER" id="PTHR33099">
    <property type="entry name" value="FE2OG DIOXYGENASE DOMAIN-CONTAINING PROTEIN"/>
    <property type="match status" value="1"/>
</dbReference>
<dbReference type="PANTHER" id="PTHR33099:SF7">
    <property type="entry name" value="MYND-TYPE DOMAIN-CONTAINING PROTEIN"/>
    <property type="match status" value="1"/>
</dbReference>
<organism evidence="2 3">
    <name type="scientific">Glutinoglossum americanum</name>
    <dbReference type="NCBI Taxonomy" id="1670608"/>
    <lineage>
        <taxon>Eukaryota</taxon>
        <taxon>Fungi</taxon>
        <taxon>Dikarya</taxon>
        <taxon>Ascomycota</taxon>
        <taxon>Pezizomycotina</taxon>
        <taxon>Geoglossomycetes</taxon>
        <taxon>Geoglossales</taxon>
        <taxon>Geoglossaceae</taxon>
        <taxon>Glutinoglossum</taxon>
    </lineage>
</organism>
<dbReference type="EMBL" id="JAGHQL010000092">
    <property type="protein sequence ID" value="KAH0538910.1"/>
    <property type="molecule type" value="Genomic_DNA"/>
</dbReference>
<feature type="compositionally biased region" description="Basic and acidic residues" evidence="1">
    <location>
        <begin position="351"/>
        <end position="374"/>
    </location>
</feature>
<dbReference type="Gene3D" id="2.60.120.620">
    <property type="entry name" value="q2cbj1_9rhob like domain"/>
    <property type="match status" value="1"/>
</dbReference>
<dbReference type="AlphaFoldDB" id="A0A9P8I5I7"/>
<dbReference type="OrthoDB" id="27483at2759"/>